<comment type="subcellular location">
    <subcellularLocation>
        <location evidence="1 6">Cell membrane</location>
        <topology evidence="1 6">Multi-pass membrane protein</topology>
    </subcellularLocation>
</comment>
<dbReference type="AlphaFoldDB" id="A0A0Q9WYM3"/>
<dbReference type="OrthoDB" id="8009671at2759"/>
<keyword evidence="2 6" id="KW-1003">Cell membrane</keyword>
<dbReference type="Pfam" id="PF08395">
    <property type="entry name" value="7tm_7"/>
    <property type="match status" value="1"/>
</dbReference>
<keyword evidence="3 6" id="KW-0812">Transmembrane</keyword>
<evidence type="ECO:0000256" key="2">
    <source>
        <dbReference type="ARBA" id="ARBA00022475"/>
    </source>
</evidence>
<dbReference type="InterPro" id="IPR013604">
    <property type="entry name" value="7TM_chemorcpt"/>
</dbReference>
<accession>A0A0Q9WYM3</accession>
<dbReference type="InParanoid" id="A0A0Q9WYM3"/>
<dbReference type="GO" id="GO:0007165">
    <property type="term" value="P:signal transduction"/>
    <property type="evidence" value="ECO:0007669"/>
    <property type="project" value="UniProtKB-KW"/>
</dbReference>
<dbReference type="EMBL" id="CH963913">
    <property type="protein sequence ID" value="KRF98670.1"/>
    <property type="molecule type" value="Genomic_DNA"/>
</dbReference>
<feature type="transmembrane region" description="Helical" evidence="6">
    <location>
        <begin position="108"/>
        <end position="130"/>
    </location>
</feature>
<keyword evidence="6" id="KW-0675">Receptor</keyword>
<evidence type="ECO:0000256" key="3">
    <source>
        <dbReference type="ARBA" id="ARBA00022692"/>
    </source>
</evidence>
<proteinExistence type="inferred from homology"/>
<comment type="function">
    <text evidence="6">Gustatory receptor which mediates acceptance or avoidance behavior, depending on its substrates.</text>
</comment>
<dbReference type="Proteomes" id="UP000007798">
    <property type="component" value="Unassembled WGS sequence"/>
</dbReference>
<gene>
    <name evidence="7" type="primary">Dwil\GK18289</name>
    <name evidence="7" type="ORF">Dwil_GK18289</name>
</gene>
<evidence type="ECO:0000256" key="1">
    <source>
        <dbReference type="ARBA" id="ARBA00004651"/>
    </source>
</evidence>
<evidence type="ECO:0000313" key="7">
    <source>
        <dbReference type="EMBL" id="KRF98670.1"/>
    </source>
</evidence>
<keyword evidence="6" id="KW-0807">Transducer</keyword>
<organism evidence="7 8">
    <name type="scientific">Drosophila willistoni</name>
    <name type="common">Fruit fly</name>
    <dbReference type="NCBI Taxonomy" id="7260"/>
    <lineage>
        <taxon>Eukaryota</taxon>
        <taxon>Metazoa</taxon>
        <taxon>Ecdysozoa</taxon>
        <taxon>Arthropoda</taxon>
        <taxon>Hexapoda</taxon>
        <taxon>Insecta</taxon>
        <taxon>Pterygota</taxon>
        <taxon>Neoptera</taxon>
        <taxon>Endopterygota</taxon>
        <taxon>Diptera</taxon>
        <taxon>Brachycera</taxon>
        <taxon>Muscomorpha</taxon>
        <taxon>Ephydroidea</taxon>
        <taxon>Drosophilidae</taxon>
        <taxon>Drosophila</taxon>
        <taxon>Sophophora</taxon>
    </lineage>
</organism>
<keyword evidence="5 6" id="KW-0472">Membrane</keyword>
<feature type="transmembrane region" description="Helical" evidence="6">
    <location>
        <begin position="49"/>
        <end position="68"/>
    </location>
</feature>
<feature type="transmembrane region" description="Helical" evidence="6">
    <location>
        <begin position="255"/>
        <end position="274"/>
    </location>
</feature>
<evidence type="ECO:0000256" key="6">
    <source>
        <dbReference type="RuleBase" id="RU363108"/>
    </source>
</evidence>
<protein>
    <recommendedName>
        <fullName evidence="6">Gustatory receptor</fullName>
    </recommendedName>
</protein>
<comment type="caution">
    <text evidence="6">Lacks conserved residue(s) required for the propagation of feature annotation.</text>
</comment>
<feature type="transmembrane region" description="Helical" evidence="6">
    <location>
        <begin position="227"/>
        <end position="248"/>
    </location>
</feature>
<dbReference type="GO" id="GO:0050909">
    <property type="term" value="P:sensory perception of taste"/>
    <property type="evidence" value="ECO:0007669"/>
    <property type="project" value="InterPro"/>
</dbReference>
<sequence>MPIAKNLTRTATDFIQSAQQQQQQQQQQWQWQLHGAQYREWGAGAPRRFVFGTIRIIITVICITIILWKQICYEKHFLSTVNTFLKLFAKLQTLQNQRNLGFGGEFELFLLLSLTLIVIYGTFSDVVYFLEKVNKFKNVFLISTIFMNFACRSMLHICFIGYLSVNVLYTEFNNYVRHEFTEQMRSLERFSRPDLVKAGKQLDECIALYEDIQSAATKFHRLVEVPLFALLSYTMYFITQPICKIILLPFLWKKTLIGFVMLQIINVVILSFAVDKAIVSSRVIRNLSFENEFIWQHRELIMNMEMFLGRLHLKQFRVQVLGLFDISNRFLLFCLSAIITHITIILQIKLGAVNKN</sequence>
<reference evidence="7 8" key="1">
    <citation type="journal article" date="2007" name="Nature">
        <title>Evolution of genes and genomes on the Drosophila phylogeny.</title>
        <authorList>
            <consortium name="Drosophila 12 Genomes Consortium"/>
            <person name="Clark A.G."/>
            <person name="Eisen M.B."/>
            <person name="Smith D.R."/>
            <person name="Bergman C.M."/>
            <person name="Oliver B."/>
            <person name="Markow T.A."/>
            <person name="Kaufman T.C."/>
            <person name="Kellis M."/>
            <person name="Gelbart W."/>
            <person name="Iyer V.N."/>
            <person name="Pollard D.A."/>
            <person name="Sackton T.B."/>
            <person name="Larracuente A.M."/>
            <person name="Singh N.D."/>
            <person name="Abad J.P."/>
            <person name="Abt D.N."/>
            <person name="Adryan B."/>
            <person name="Aguade M."/>
            <person name="Akashi H."/>
            <person name="Anderson W.W."/>
            <person name="Aquadro C.F."/>
            <person name="Ardell D.H."/>
            <person name="Arguello R."/>
            <person name="Artieri C.G."/>
            <person name="Barbash D.A."/>
            <person name="Barker D."/>
            <person name="Barsanti P."/>
            <person name="Batterham P."/>
            <person name="Batzoglou S."/>
            <person name="Begun D."/>
            <person name="Bhutkar A."/>
            <person name="Blanco E."/>
            <person name="Bosak S.A."/>
            <person name="Bradley R.K."/>
            <person name="Brand A.D."/>
            <person name="Brent M.R."/>
            <person name="Brooks A.N."/>
            <person name="Brown R.H."/>
            <person name="Butlin R.K."/>
            <person name="Caggese C."/>
            <person name="Calvi B.R."/>
            <person name="Bernardo de Carvalho A."/>
            <person name="Caspi A."/>
            <person name="Castrezana S."/>
            <person name="Celniker S.E."/>
            <person name="Chang J.L."/>
            <person name="Chapple C."/>
            <person name="Chatterji S."/>
            <person name="Chinwalla A."/>
            <person name="Civetta A."/>
            <person name="Clifton S.W."/>
            <person name="Comeron J.M."/>
            <person name="Costello J.C."/>
            <person name="Coyne J.A."/>
            <person name="Daub J."/>
            <person name="David R.G."/>
            <person name="Delcher A.L."/>
            <person name="Delehaunty K."/>
            <person name="Do C.B."/>
            <person name="Ebling H."/>
            <person name="Edwards K."/>
            <person name="Eickbush T."/>
            <person name="Evans J.D."/>
            <person name="Filipski A."/>
            <person name="Findeiss S."/>
            <person name="Freyhult E."/>
            <person name="Fulton L."/>
            <person name="Fulton R."/>
            <person name="Garcia A.C."/>
            <person name="Gardiner A."/>
            <person name="Garfield D.A."/>
            <person name="Garvin B.E."/>
            <person name="Gibson G."/>
            <person name="Gilbert D."/>
            <person name="Gnerre S."/>
            <person name="Godfrey J."/>
            <person name="Good R."/>
            <person name="Gotea V."/>
            <person name="Gravely B."/>
            <person name="Greenberg A.J."/>
            <person name="Griffiths-Jones S."/>
            <person name="Gross S."/>
            <person name="Guigo R."/>
            <person name="Gustafson E.A."/>
            <person name="Haerty W."/>
            <person name="Hahn M.W."/>
            <person name="Halligan D.L."/>
            <person name="Halpern A.L."/>
            <person name="Halter G.M."/>
            <person name="Han M.V."/>
            <person name="Heger A."/>
            <person name="Hillier L."/>
            <person name="Hinrichs A.S."/>
            <person name="Holmes I."/>
            <person name="Hoskins R.A."/>
            <person name="Hubisz M.J."/>
            <person name="Hultmark D."/>
            <person name="Huntley M.A."/>
            <person name="Jaffe D.B."/>
            <person name="Jagadeeshan S."/>
            <person name="Jeck W.R."/>
            <person name="Johnson J."/>
            <person name="Jones C.D."/>
            <person name="Jordan W.C."/>
            <person name="Karpen G.H."/>
            <person name="Kataoka E."/>
            <person name="Keightley P.D."/>
            <person name="Kheradpour P."/>
            <person name="Kirkness E.F."/>
            <person name="Koerich L.B."/>
            <person name="Kristiansen K."/>
            <person name="Kudrna D."/>
            <person name="Kulathinal R.J."/>
            <person name="Kumar S."/>
            <person name="Kwok R."/>
            <person name="Lander E."/>
            <person name="Langley C.H."/>
            <person name="Lapoint R."/>
            <person name="Lazzaro B.P."/>
            <person name="Lee S.J."/>
            <person name="Levesque L."/>
            <person name="Li R."/>
            <person name="Lin C.F."/>
            <person name="Lin M.F."/>
            <person name="Lindblad-Toh K."/>
            <person name="Llopart A."/>
            <person name="Long M."/>
            <person name="Low L."/>
            <person name="Lozovsky E."/>
            <person name="Lu J."/>
            <person name="Luo M."/>
            <person name="Machado C.A."/>
            <person name="Makalowski W."/>
            <person name="Marzo M."/>
            <person name="Matsuda M."/>
            <person name="Matzkin L."/>
            <person name="McAllister B."/>
            <person name="McBride C.S."/>
            <person name="McKernan B."/>
            <person name="McKernan K."/>
            <person name="Mendez-Lago M."/>
            <person name="Minx P."/>
            <person name="Mollenhauer M.U."/>
            <person name="Montooth K."/>
            <person name="Mount S.M."/>
            <person name="Mu X."/>
            <person name="Myers E."/>
            <person name="Negre B."/>
            <person name="Newfeld S."/>
            <person name="Nielsen R."/>
            <person name="Noor M.A."/>
            <person name="O'Grady P."/>
            <person name="Pachter L."/>
            <person name="Papaceit M."/>
            <person name="Parisi M.J."/>
            <person name="Parisi M."/>
            <person name="Parts L."/>
            <person name="Pedersen J.S."/>
            <person name="Pesole G."/>
            <person name="Phillippy A.M."/>
            <person name="Ponting C.P."/>
            <person name="Pop M."/>
            <person name="Porcelli D."/>
            <person name="Powell J.R."/>
            <person name="Prohaska S."/>
            <person name="Pruitt K."/>
            <person name="Puig M."/>
            <person name="Quesneville H."/>
            <person name="Ram K.R."/>
            <person name="Rand D."/>
            <person name="Rasmussen M.D."/>
            <person name="Reed L.K."/>
            <person name="Reenan R."/>
            <person name="Reily A."/>
            <person name="Remington K.A."/>
            <person name="Rieger T.T."/>
            <person name="Ritchie M.G."/>
            <person name="Robin C."/>
            <person name="Rogers Y.H."/>
            <person name="Rohde C."/>
            <person name="Rozas J."/>
            <person name="Rubenfield M.J."/>
            <person name="Ruiz A."/>
            <person name="Russo S."/>
            <person name="Salzberg S.L."/>
            <person name="Sanchez-Gracia A."/>
            <person name="Saranga D.J."/>
            <person name="Sato H."/>
            <person name="Schaeffer S.W."/>
            <person name="Schatz M.C."/>
            <person name="Schlenke T."/>
            <person name="Schwartz R."/>
            <person name="Segarra C."/>
            <person name="Singh R.S."/>
            <person name="Sirot L."/>
            <person name="Sirota M."/>
            <person name="Sisneros N.B."/>
            <person name="Smith C.D."/>
            <person name="Smith T.F."/>
            <person name="Spieth J."/>
            <person name="Stage D.E."/>
            <person name="Stark A."/>
            <person name="Stephan W."/>
            <person name="Strausberg R.L."/>
            <person name="Strempel S."/>
            <person name="Sturgill D."/>
            <person name="Sutton G."/>
            <person name="Sutton G.G."/>
            <person name="Tao W."/>
            <person name="Teichmann S."/>
            <person name="Tobari Y.N."/>
            <person name="Tomimura Y."/>
            <person name="Tsolas J.M."/>
            <person name="Valente V.L."/>
            <person name="Venter E."/>
            <person name="Venter J.C."/>
            <person name="Vicario S."/>
            <person name="Vieira F.G."/>
            <person name="Vilella A.J."/>
            <person name="Villasante A."/>
            <person name="Walenz B."/>
            <person name="Wang J."/>
            <person name="Wasserman M."/>
            <person name="Watts T."/>
            <person name="Wilson D."/>
            <person name="Wilson R.K."/>
            <person name="Wing R.A."/>
            <person name="Wolfner M.F."/>
            <person name="Wong A."/>
            <person name="Wong G.K."/>
            <person name="Wu C.I."/>
            <person name="Wu G."/>
            <person name="Yamamoto D."/>
            <person name="Yang H.P."/>
            <person name="Yang S.P."/>
            <person name="Yorke J.A."/>
            <person name="Yoshida K."/>
            <person name="Zdobnov E."/>
            <person name="Zhang P."/>
            <person name="Zhang Y."/>
            <person name="Zimin A.V."/>
            <person name="Baldwin J."/>
            <person name="Abdouelleil A."/>
            <person name="Abdulkadir J."/>
            <person name="Abebe A."/>
            <person name="Abera B."/>
            <person name="Abreu J."/>
            <person name="Acer S.C."/>
            <person name="Aftuck L."/>
            <person name="Alexander A."/>
            <person name="An P."/>
            <person name="Anderson E."/>
            <person name="Anderson S."/>
            <person name="Arachi H."/>
            <person name="Azer M."/>
            <person name="Bachantsang P."/>
            <person name="Barry A."/>
            <person name="Bayul T."/>
            <person name="Berlin A."/>
            <person name="Bessette D."/>
            <person name="Bloom T."/>
            <person name="Blye J."/>
            <person name="Boguslavskiy L."/>
            <person name="Bonnet C."/>
            <person name="Boukhgalter B."/>
            <person name="Bourzgui I."/>
            <person name="Brown A."/>
            <person name="Cahill P."/>
            <person name="Channer S."/>
            <person name="Cheshatsang Y."/>
            <person name="Chuda L."/>
            <person name="Citroen M."/>
            <person name="Collymore A."/>
            <person name="Cooke P."/>
            <person name="Costello M."/>
            <person name="D'Aco K."/>
            <person name="Daza R."/>
            <person name="De Haan G."/>
            <person name="DeGray S."/>
            <person name="DeMaso C."/>
            <person name="Dhargay N."/>
            <person name="Dooley K."/>
            <person name="Dooley E."/>
            <person name="Doricent M."/>
            <person name="Dorje P."/>
            <person name="Dorjee K."/>
            <person name="Dupes A."/>
            <person name="Elong R."/>
            <person name="Falk J."/>
            <person name="Farina A."/>
            <person name="Faro S."/>
            <person name="Ferguson D."/>
            <person name="Fisher S."/>
            <person name="Foley C.D."/>
            <person name="Franke A."/>
            <person name="Friedrich D."/>
            <person name="Gadbois L."/>
            <person name="Gearin G."/>
            <person name="Gearin C.R."/>
            <person name="Giannoukos G."/>
            <person name="Goode T."/>
            <person name="Graham J."/>
            <person name="Grandbois E."/>
            <person name="Grewal S."/>
            <person name="Gyaltsen K."/>
            <person name="Hafez N."/>
            <person name="Hagos B."/>
            <person name="Hall J."/>
            <person name="Henson C."/>
            <person name="Hollinger A."/>
            <person name="Honan T."/>
            <person name="Huard M.D."/>
            <person name="Hughes L."/>
            <person name="Hurhula B."/>
            <person name="Husby M.E."/>
            <person name="Kamat A."/>
            <person name="Kanga B."/>
            <person name="Kashin S."/>
            <person name="Khazanovich D."/>
            <person name="Kisner P."/>
            <person name="Lance K."/>
            <person name="Lara M."/>
            <person name="Lee W."/>
            <person name="Lennon N."/>
            <person name="Letendre F."/>
            <person name="LeVine R."/>
            <person name="Lipovsky A."/>
            <person name="Liu X."/>
            <person name="Liu J."/>
            <person name="Liu S."/>
            <person name="Lokyitsang T."/>
            <person name="Lokyitsang Y."/>
            <person name="Lubonja R."/>
            <person name="Lui A."/>
            <person name="MacDonald P."/>
            <person name="Magnisalis V."/>
            <person name="Maru K."/>
            <person name="Matthews C."/>
            <person name="McCusker W."/>
            <person name="McDonough S."/>
            <person name="Mehta T."/>
            <person name="Meldrim J."/>
            <person name="Meneus L."/>
            <person name="Mihai O."/>
            <person name="Mihalev A."/>
            <person name="Mihova T."/>
            <person name="Mittelman R."/>
            <person name="Mlenga V."/>
            <person name="Montmayeur A."/>
            <person name="Mulrain L."/>
            <person name="Navidi A."/>
            <person name="Naylor J."/>
            <person name="Negash T."/>
            <person name="Nguyen T."/>
            <person name="Nguyen N."/>
            <person name="Nicol R."/>
            <person name="Norbu C."/>
            <person name="Norbu N."/>
            <person name="Novod N."/>
            <person name="O'Neill B."/>
            <person name="Osman S."/>
            <person name="Markiewicz E."/>
            <person name="Oyono O.L."/>
            <person name="Patti C."/>
            <person name="Phunkhang P."/>
            <person name="Pierre F."/>
            <person name="Priest M."/>
            <person name="Raghuraman S."/>
            <person name="Rege F."/>
            <person name="Reyes R."/>
            <person name="Rise C."/>
            <person name="Rogov P."/>
            <person name="Ross K."/>
            <person name="Ryan E."/>
            <person name="Settipalli S."/>
            <person name="Shea T."/>
            <person name="Sherpa N."/>
            <person name="Shi L."/>
            <person name="Shih D."/>
            <person name="Sparrow T."/>
            <person name="Spaulding J."/>
            <person name="Stalker J."/>
            <person name="Stange-Thomann N."/>
            <person name="Stavropoulos S."/>
            <person name="Stone C."/>
            <person name="Strader C."/>
            <person name="Tesfaye S."/>
            <person name="Thomson T."/>
            <person name="Thoulutsang Y."/>
            <person name="Thoulutsang D."/>
            <person name="Topham K."/>
            <person name="Topping I."/>
            <person name="Tsamla T."/>
            <person name="Vassiliev H."/>
            <person name="Vo A."/>
            <person name="Wangchuk T."/>
            <person name="Wangdi T."/>
            <person name="Weiand M."/>
            <person name="Wilkinson J."/>
            <person name="Wilson A."/>
            <person name="Yadav S."/>
            <person name="Young G."/>
            <person name="Yu Q."/>
            <person name="Zembek L."/>
            <person name="Zhong D."/>
            <person name="Zimmer A."/>
            <person name="Zwirko Z."/>
            <person name="Jaffe D.B."/>
            <person name="Alvarez P."/>
            <person name="Brockman W."/>
            <person name="Butler J."/>
            <person name="Chin C."/>
            <person name="Gnerre S."/>
            <person name="Grabherr M."/>
            <person name="Kleber M."/>
            <person name="Mauceli E."/>
            <person name="MacCallum I."/>
        </authorList>
    </citation>
    <scope>NUCLEOTIDE SEQUENCE [LARGE SCALE GENOMIC DNA]</scope>
    <source>
        <strain evidence="8">Tucson 14030-0811.24</strain>
    </source>
</reference>
<evidence type="ECO:0000256" key="4">
    <source>
        <dbReference type="ARBA" id="ARBA00022989"/>
    </source>
</evidence>
<keyword evidence="4 6" id="KW-1133">Transmembrane helix</keyword>
<feature type="transmembrane region" description="Helical" evidence="6">
    <location>
        <begin position="330"/>
        <end position="348"/>
    </location>
</feature>
<comment type="similarity">
    <text evidence="6">Belongs to the insect chemoreceptor superfamily. Gustatory receptor (GR) family.</text>
</comment>
<name>A0A0Q9WYM3_DROWI</name>
<keyword evidence="8" id="KW-1185">Reference proteome</keyword>
<evidence type="ECO:0000256" key="5">
    <source>
        <dbReference type="ARBA" id="ARBA00023136"/>
    </source>
</evidence>
<evidence type="ECO:0000313" key="8">
    <source>
        <dbReference type="Proteomes" id="UP000007798"/>
    </source>
</evidence>
<dbReference type="GO" id="GO:0005886">
    <property type="term" value="C:plasma membrane"/>
    <property type="evidence" value="ECO:0007669"/>
    <property type="project" value="UniProtKB-SubCell"/>
</dbReference>